<dbReference type="OrthoDB" id="6275927at2759"/>
<keyword evidence="8" id="KW-1185">Reference proteome</keyword>
<keyword evidence="3" id="KW-0804">Transcription</keyword>
<evidence type="ECO:0000256" key="5">
    <source>
        <dbReference type="ARBA" id="ARBA00074154"/>
    </source>
</evidence>
<dbReference type="CDD" id="cd07976">
    <property type="entry name" value="TFIIA_alpha_beta_like"/>
    <property type="match status" value="2"/>
</dbReference>
<dbReference type="Gene3D" id="1.10.287.100">
    <property type="match status" value="1"/>
</dbReference>
<dbReference type="EMBL" id="JABAYA010000026">
    <property type="protein sequence ID" value="KAF7729364.1"/>
    <property type="molecule type" value="Genomic_DNA"/>
</dbReference>
<feature type="region of interest" description="Disordered" evidence="6">
    <location>
        <begin position="109"/>
        <end position="130"/>
    </location>
</feature>
<dbReference type="SUPFAM" id="SSF47396">
    <property type="entry name" value="Transcription factor IIA (TFIIA), alpha-helical domain"/>
    <property type="match status" value="1"/>
</dbReference>
<dbReference type="SMART" id="SM01371">
    <property type="entry name" value="TFIIA"/>
    <property type="match status" value="1"/>
</dbReference>
<evidence type="ECO:0000256" key="6">
    <source>
        <dbReference type="SAM" id="MobiDB-lite"/>
    </source>
</evidence>
<dbReference type="SUPFAM" id="SSF50784">
    <property type="entry name" value="Transcription factor IIA (TFIIA), beta-barrel domain"/>
    <property type="match status" value="1"/>
</dbReference>
<reference evidence="7" key="1">
    <citation type="submission" date="2020-01" db="EMBL/GenBank/DDBJ databases">
        <title>Genome Sequencing of Three Apophysomyces-Like Fungal Strains Confirms a Novel Fungal Genus in the Mucoromycota with divergent Burkholderia-like Endosymbiotic Bacteria.</title>
        <authorList>
            <person name="Stajich J.E."/>
            <person name="Macias A.M."/>
            <person name="Carter-House D."/>
            <person name="Lovett B."/>
            <person name="Kasson L.R."/>
            <person name="Berry K."/>
            <person name="Grigoriev I."/>
            <person name="Chang Y."/>
            <person name="Spatafora J."/>
            <person name="Kasson M.T."/>
        </authorList>
    </citation>
    <scope>NUCLEOTIDE SEQUENCE</scope>
    <source>
        <strain evidence="7">NRRL A-21654</strain>
    </source>
</reference>
<feature type="region of interest" description="Disordered" evidence="6">
    <location>
        <begin position="151"/>
        <end position="203"/>
    </location>
</feature>
<name>A0A8H7ESH4_9FUNG</name>
<comment type="caution">
    <text evidence="7">The sequence shown here is derived from an EMBL/GenBank/DDBJ whole genome shotgun (WGS) entry which is preliminary data.</text>
</comment>
<accession>A0A8H7ESH4</accession>
<feature type="region of interest" description="Disordered" evidence="6">
    <location>
        <begin position="277"/>
        <end position="305"/>
    </location>
</feature>
<dbReference type="InterPro" id="IPR004855">
    <property type="entry name" value="TFIIA_asu/bsu"/>
</dbReference>
<dbReference type="GO" id="GO:0006367">
    <property type="term" value="P:transcription initiation at RNA polymerase II promoter"/>
    <property type="evidence" value="ECO:0007669"/>
    <property type="project" value="InterPro"/>
</dbReference>
<proteinExistence type="inferred from homology"/>
<dbReference type="AlphaFoldDB" id="A0A8H7ESH4"/>
<dbReference type="Proteomes" id="UP000605846">
    <property type="component" value="Unassembled WGS sequence"/>
</dbReference>
<sequence length="355" mass="38721">MSNSVVSTVYRFVIDDVINQVRGEFEDMGIDESVLLELQRSWETKVARSRVANFGFAESGYYEEGEEDNAHNHGHINLGSGADRMGGMQYPGVGLAESYSQSAASLAPLASTGSGVRPPPKQENNGAQMRISQPQGYAIPQRSMADSSTLMQPVNHGSFHSLQPAVTSQSPSNGSTIHELPLPDVLGHSRNDNHLPQNDGAYDDMTTEQIDAHIADVVARHQTNDEDDGSPQFIFSATSGSGEPLALDTLPESVKQLMREAKEKAIKVGAISSKSRIAQLDGEDDDDNDINSDLDDSDDADDDAEGAEEVENIILCLYDKVTRTKNKWKCVLKDGITLVNGRDYLFNRANGDFEW</sequence>
<evidence type="ECO:0000256" key="4">
    <source>
        <dbReference type="ARBA" id="ARBA00023242"/>
    </source>
</evidence>
<evidence type="ECO:0000256" key="1">
    <source>
        <dbReference type="ARBA" id="ARBA00004123"/>
    </source>
</evidence>
<keyword evidence="4" id="KW-0539">Nucleus</keyword>
<feature type="compositionally biased region" description="Polar residues" evidence="6">
    <location>
        <begin position="158"/>
        <end position="176"/>
    </location>
</feature>
<dbReference type="Pfam" id="PF03153">
    <property type="entry name" value="TFIIA"/>
    <property type="match status" value="2"/>
</dbReference>
<evidence type="ECO:0000256" key="3">
    <source>
        <dbReference type="ARBA" id="ARBA00023163"/>
    </source>
</evidence>
<dbReference type="FunFam" id="1.10.287.100:FF:000001">
    <property type="entry name" value="Transcription initiation factor IIA subunit"/>
    <property type="match status" value="1"/>
</dbReference>
<gene>
    <name evidence="7" type="primary">TOA1</name>
    <name evidence="7" type="ORF">EC973_004621</name>
</gene>
<comment type="subcellular location">
    <subcellularLocation>
        <location evidence="1">Nucleus</location>
    </subcellularLocation>
</comment>
<feature type="region of interest" description="Disordered" evidence="6">
    <location>
        <begin position="223"/>
        <end position="246"/>
    </location>
</feature>
<evidence type="ECO:0000313" key="7">
    <source>
        <dbReference type="EMBL" id="KAF7729364.1"/>
    </source>
</evidence>
<dbReference type="InterPro" id="IPR009088">
    <property type="entry name" value="TFIIA_b-brl"/>
</dbReference>
<evidence type="ECO:0000256" key="2">
    <source>
        <dbReference type="ARBA" id="ARBA00010059"/>
    </source>
</evidence>
<comment type="similarity">
    <text evidence="2">Belongs to the TFIIA subunit 1 family.</text>
</comment>
<dbReference type="Gene3D" id="2.30.18.10">
    <property type="entry name" value="Transcription factor IIA (TFIIA), beta-barrel domain"/>
    <property type="match status" value="1"/>
</dbReference>
<evidence type="ECO:0000313" key="8">
    <source>
        <dbReference type="Proteomes" id="UP000605846"/>
    </source>
</evidence>
<dbReference type="PANTHER" id="PTHR12694:SF8">
    <property type="entry name" value="TRANSCRIPTION INITIATION FACTOR IIA SUBUNIT 1"/>
    <property type="match status" value="1"/>
</dbReference>
<feature type="compositionally biased region" description="Acidic residues" evidence="6">
    <location>
        <begin position="281"/>
        <end position="305"/>
    </location>
</feature>
<dbReference type="PANTHER" id="PTHR12694">
    <property type="entry name" value="TRANSCRIPTION INITIATION FACTOR IIA SUBUNIT 1"/>
    <property type="match status" value="1"/>
</dbReference>
<dbReference type="GO" id="GO:0005672">
    <property type="term" value="C:transcription factor TFIIA complex"/>
    <property type="evidence" value="ECO:0007669"/>
    <property type="project" value="InterPro"/>
</dbReference>
<protein>
    <recommendedName>
        <fullName evidence="5">Transcription initiation factor IIA large subunit</fullName>
    </recommendedName>
</protein>
<organism evidence="7 8">
    <name type="scientific">Apophysomyces ossiformis</name>
    <dbReference type="NCBI Taxonomy" id="679940"/>
    <lineage>
        <taxon>Eukaryota</taxon>
        <taxon>Fungi</taxon>
        <taxon>Fungi incertae sedis</taxon>
        <taxon>Mucoromycota</taxon>
        <taxon>Mucoromycotina</taxon>
        <taxon>Mucoromycetes</taxon>
        <taxon>Mucorales</taxon>
        <taxon>Mucorineae</taxon>
        <taxon>Mucoraceae</taxon>
        <taxon>Apophysomyces</taxon>
    </lineage>
</organism>